<dbReference type="GO" id="GO:0016301">
    <property type="term" value="F:kinase activity"/>
    <property type="evidence" value="ECO:0007669"/>
    <property type="project" value="UniProtKB-KW"/>
</dbReference>
<dbReference type="RefSeq" id="WP_154407846.1">
    <property type="nucleotide sequence ID" value="NZ_JAQXJM010000017.1"/>
</dbReference>
<protein>
    <submittedName>
        <fullName evidence="9">PTS sugar transporter subunit IIB</fullName>
    </submittedName>
</protein>
<keyword evidence="10" id="KW-1185">Reference proteome</keyword>
<organism evidence="9 10">
    <name type="scientific">Anaerovibrio slackiae</name>
    <dbReference type="NCBI Taxonomy" id="2652309"/>
    <lineage>
        <taxon>Bacteria</taxon>
        <taxon>Bacillati</taxon>
        <taxon>Bacillota</taxon>
        <taxon>Negativicutes</taxon>
        <taxon>Selenomonadales</taxon>
        <taxon>Selenomonadaceae</taxon>
        <taxon>Anaerovibrio</taxon>
    </lineage>
</organism>
<dbReference type="GeneID" id="96779628"/>
<dbReference type="PANTHER" id="PTHR34581">
    <property type="entry name" value="PTS SYSTEM N,N'-DIACETYLCHITOBIOSE-SPECIFIC EIIB COMPONENT"/>
    <property type="match status" value="1"/>
</dbReference>
<keyword evidence="4" id="KW-0808">Transferase</keyword>
<evidence type="ECO:0000256" key="1">
    <source>
        <dbReference type="ARBA" id="ARBA00022448"/>
    </source>
</evidence>
<dbReference type="InterPro" id="IPR003501">
    <property type="entry name" value="PTS_EIIB_2/3"/>
</dbReference>
<proteinExistence type="predicted"/>
<keyword evidence="1" id="KW-0813">Transport</keyword>
<evidence type="ECO:0000256" key="6">
    <source>
        <dbReference type="ARBA" id="ARBA00022777"/>
    </source>
</evidence>
<dbReference type="InterPro" id="IPR036095">
    <property type="entry name" value="PTS_EIIB-like_sf"/>
</dbReference>
<dbReference type="AlphaFoldDB" id="A0A6I2UG03"/>
<evidence type="ECO:0000256" key="2">
    <source>
        <dbReference type="ARBA" id="ARBA00022553"/>
    </source>
</evidence>
<evidence type="ECO:0000256" key="4">
    <source>
        <dbReference type="ARBA" id="ARBA00022679"/>
    </source>
</evidence>
<keyword evidence="2" id="KW-0597">Phosphoprotein</keyword>
<dbReference type="PANTHER" id="PTHR34581:SF2">
    <property type="entry name" value="PTS SYSTEM N,N'-DIACETYLCHITOBIOSE-SPECIFIC EIIB COMPONENT"/>
    <property type="match status" value="1"/>
</dbReference>
<evidence type="ECO:0000256" key="7">
    <source>
        <dbReference type="PROSITE-ProRule" id="PRU00423"/>
    </source>
</evidence>
<accession>A0A6I2UG03</accession>
<comment type="caution">
    <text evidence="9">The sequence shown here is derived from an EMBL/GenBank/DDBJ whole genome shotgun (WGS) entry which is preliminary data.</text>
</comment>
<reference evidence="9 10" key="1">
    <citation type="submission" date="2019-08" db="EMBL/GenBank/DDBJ databases">
        <title>In-depth cultivation of the pig gut microbiome towards novel bacterial diversity and tailored functional studies.</title>
        <authorList>
            <person name="Wylensek D."/>
            <person name="Hitch T.C.A."/>
            <person name="Clavel T."/>
        </authorList>
    </citation>
    <scope>NUCLEOTIDE SEQUENCE [LARGE SCALE GENOMIC DNA]</scope>
    <source>
        <strain evidence="9 10">WCA-693-APC-5D-A</strain>
    </source>
</reference>
<keyword evidence="6" id="KW-0418">Kinase</keyword>
<feature type="domain" description="PTS EIIB type-3" evidence="8">
    <location>
        <begin position="1"/>
        <end position="100"/>
    </location>
</feature>
<dbReference type="Gene3D" id="3.40.50.2300">
    <property type="match status" value="1"/>
</dbReference>
<dbReference type="PROSITE" id="PS51100">
    <property type="entry name" value="PTS_EIIB_TYPE_3"/>
    <property type="match status" value="1"/>
</dbReference>
<dbReference type="InterPro" id="IPR051819">
    <property type="entry name" value="PTS_sugar-specific_EIIB"/>
</dbReference>
<evidence type="ECO:0000256" key="5">
    <source>
        <dbReference type="ARBA" id="ARBA00022683"/>
    </source>
</evidence>
<dbReference type="GO" id="GO:0009401">
    <property type="term" value="P:phosphoenolpyruvate-dependent sugar phosphotransferase system"/>
    <property type="evidence" value="ECO:0007669"/>
    <property type="project" value="UniProtKB-KW"/>
</dbReference>
<sequence length="100" mass="10621">MKKIVLLCSAGMSTSMLVKKMRAAAAEEGFECSIDAFPMNEAASKAADADVVLLGPQVSFNLGKVKEQLPGKPVDAIEMRMYGRLDGKGVLALAKKMMGL</sequence>
<keyword evidence="3 9" id="KW-0762">Sugar transport</keyword>
<evidence type="ECO:0000313" key="10">
    <source>
        <dbReference type="Proteomes" id="UP000433181"/>
    </source>
</evidence>
<dbReference type="EMBL" id="VUNR01000030">
    <property type="protein sequence ID" value="MSU09677.1"/>
    <property type="molecule type" value="Genomic_DNA"/>
</dbReference>
<evidence type="ECO:0000259" key="8">
    <source>
        <dbReference type="PROSITE" id="PS51100"/>
    </source>
</evidence>
<keyword evidence="5" id="KW-0598">Phosphotransferase system</keyword>
<feature type="modified residue" description="Phosphocysteine; by EIIA" evidence="7">
    <location>
        <position position="8"/>
    </location>
</feature>
<gene>
    <name evidence="9" type="ORF">FYJ84_11885</name>
</gene>
<dbReference type="Proteomes" id="UP000433181">
    <property type="component" value="Unassembled WGS sequence"/>
</dbReference>
<dbReference type="SUPFAM" id="SSF52794">
    <property type="entry name" value="PTS system IIB component-like"/>
    <property type="match status" value="1"/>
</dbReference>
<dbReference type="CDD" id="cd05564">
    <property type="entry name" value="PTS_IIB_chitobiose_lichenan"/>
    <property type="match status" value="1"/>
</dbReference>
<evidence type="ECO:0000313" key="9">
    <source>
        <dbReference type="EMBL" id="MSU09677.1"/>
    </source>
</evidence>
<dbReference type="Pfam" id="PF02302">
    <property type="entry name" value="PTS_IIB"/>
    <property type="match status" value="1"/>
</dbReference>
<dbReference type="GO" id="GO:0008982">
    <property type="term" value="F:protein-N(PI)-phosphohistidine-sugar phosphotransferase activity"/>
    <property type="evidence" value="ECO:0007669"/>
    <property type="project" value="InterPro"/>
</dbReference>
<name>A0A6I2UG03_9FIRM</name>
<evidence type="ECO:0000256" key="3">
    <source>
        <dbReference type="ARBA" id="ARBA00022597"/>
    </source>
</evidence>
<dbReference type="InterPro" id="IPR013012">
    <property type="entry name" value="PTS_EIIB_3"/>
</dbReference>